<keyword evidence="6 10" id="KW-0648">Protein biosynthesis</keyword>
<comment type="catalytic activity">
    <reaction evidence="9">
        <text>tRNA(Leu) + L-leucine + ATP = L-leucyl-tRNA(Leu) + AMP + diphosphate</text>
        <dbReference type="Rhea" id="RHEA:11688"/>
        <dbReference type="Rhea" id="RHEA-COMP:9613"/>
        <dbReference type="Rhea" id="RHEA-COMP:9622"/>
        <dbReference type="ChEBI" id="CHEBI:30616"/>
        <dbReference type="ChEBI" id="CHEBI:33019"/>
        <dbReference type="ChEBI" id="CHEBI:57427"/>
        <dbReference type="ChEBI" id="CHEBI:78442"/>
        <dbReference type="ChEBI" id="CHEBI:78494"/>
        <dbReference type="ChEBI" id="CHEBI:456215"/>
        <dbReference type="EC" id="6.1.1.4"/>
    </reaction>
</comment>
<evidence type="ECO:0000256" key="1">
    <source>
        <dbReference type="ARBA" id="ARBA00005594"/>
    </source>
</evidence>
<dbReference type="GO" id="GO:0006429">
    <property type="term" value="P:leucyl-tRNA aminoacylation"/>
    <property type="evidence" value="ECO:0007669"/>
    <property type="project" value="InterPro"/>
</dbReference>
<evidence type="ECO:0000256" key="10">
    <source>
        <dbReference type="RuleBase" id="RU363035"/>
    </source>
</evidence>
<dbReference type="Proteomes" id="UP001059546">
    <property type="component" value="Chromosome VI"/>
</dbReference>
<dbReference type="GO" id="GO:0004823">
    <property type="term" value="F:leucine-tRNA ligase activity"/>
    <property type="evidence" value="ECO:0007669"/>
    <property type="project" value="UniProtKB-EC"/>
</dbReference>
<dbReference type="EC" id="6.1.1.4" evidence="2"/>
<dbReference type="Pfam" id="PF00133">
    <property type="entry name" value="tRNA-synt_1"/>
    <property type="match status" value="1"/>
</dbReference>
<keyword evidence="5 10" id="KW-0067">ATP-binding</keyword>
<dbReference type="InterPro" id="IPR002300">
    <property type="entry name" value="aa-tRNA-synth_Ia"/>
</dbReference>
<dbReference type="PROSITE" id="PS00178">
    <property type="entry name" value="AA_TRNA_LIGASE_I"/>
    <property type="match status" value="1"/>
</dbReference>
<dbReference type="AlphaFoldDB" id="A0A9Q9C382"/>
<keyword evidence="7 10" id="KW-0030">Aminoacyl-tRNA synthetase</keyword>
<name>A0A9Q9C382_ENCHE</name>
<dbReference type="SUPFAM" id="SSF52374">
    <property type="entry name" value="Nucleotidylyl transferase"/>
    <property type="match status" value="1"/>
</dbReference>
<dbReference type="PANTHER" id="PTHR45794">
    <property type="entry name" value="LEUCYL-TRNA SYNTHETASE"/>
    <property type="match status" value="1"/>
</dbReference>
<evidence type="ECO:0000256" key="3">
    <source>
        <dbReference type="ARBA" id="ARBA00022598"/>
    </source>
</evidence>
<gene>
    <name evidence="12" type="ORF">GPU96_06g10620</name>
</gene>
<evidence type="ECO:0000313" key="12">
    <source>
        <dbReference type="EMBL" id="UTX43316.1"/>
    </source>
</evidence>
<evidence type="ECO:0000256" key="7">
    <source>
        <dbReference type="ARBA" id="ARBA00023146"/>
    </source>
</evidence>
<proteinExistence type="inferred from homology"/>
<dbReference type="InterPro" id="IPR014729">
    <property type="entry name" value="Rossmann-like_a/b/a_fold"/>
</dbReference>
<dbReference type="EMBL" id="CP075152">
    <property type="protein sequence ID" value="UTX43316.1"/>
    <property type="molecule type" value="Genomic_DNA"/>
</dbReference>
<dbReference type="PANTHER" id="PTHR45794:SF1">
    <property type="entry name" value="LEUCINE--TRNA LIGASE, CYTOPLASMIC"/>
    <property type="match status" value="1"/>
</dbReference>
<dbReference type="SUPFAM" id="SSF47323">
    <property type="entry name" value="Anticodon-binding domain of a subclass of class I aminoacyl-tRNA synthetases"/>
    <property type="match status" value="1"/>
</dbReference>
<dbReference type="InterPro" id="IPR009080">
    <property type="entry name" value="tRNAsynth_Ia_anticodon-bd"/>
</dbReference>
<evidence type="ECO:0000259" key="11">
    <source>
        <dbReference type="Pfam" id="PF00133"/>
    </source>
</evidence>
<evidence type="ECO:0000256" key="9">
    <source>
        <dbReference type="ARBA" id="ARBA00047469"/>
    </source>
</evidence>
<evidence type="ECO:0000313" key="13">
    <source>
        <dbReference type="Proteomes" id="UP001059546"/>
    </source>
</evidence>
<dbReference type="InterPro" id="IPR004493">
    <property type="entry name" value="Leu-tRNA-synth_Ia_arc/euk"/>
</dbReference>
<dbReference type="CDD" id="cd00812">
    <property type="entry name" value="LeuRS_core"/>
    <property type="match status" value="1"/>
</dbReference>
<feature type="domain" description="Aminoacyl-tRNA synthetase class Ia" evidence="11">
    <location>
        <begin position="24"/>
        <end position="582"/>
    </location>
</feature>
<accession>A0A9Q9C382</accession>
<protein>
    <recommendedName>
        <fullName evidence="2">leucine--tRNA ligase</fullName>
        <ecNumber evidence="2">6.1.1.4</ecNumber>
    </recommendedName>
    <alternativeName>
        <fullName evidence="8">Leucyl-tRNA synthetase</fullName>
    </alternativeName>
</protein>
<evidence type="ECO:0000256" key="2">
    <source>
        <dbReference type="ARBA" id="ARBA00013164"/>
    </source>
</evidence>
<dbReference type="Gene3D" id="3.40.50.620">
    <property type="entry name" value="HUPs"/>
    <property type="match status" value="2"/>
</dbReference>
<sequence>MEGRSKLRYLNSLEIERDTVSDVSEKKKFFLTFPMPYMNGRLHLGHLFSVSKADFFSYYKEMEGYNVLFPFVFHCTGMPISASAKKLKEELSGGEVDLSVEKIIKDLGFEDARPFTDPIHWVRTFPDLCTNSLKRFHGNIDWRRSFITTEINKYYDSFVKWQFNRLNGLGYLSFGKRHSIFCPIDKQTCLDHDRRKGENVKPIAVVLCKLVFEAGVLLARIKEGCAPLKAVAGRQSDFVEFEYNGQNYFAEKDIFENMDAQVCGINRKRSVKGDFFIGKQFESFGNEVKCDIIERDLPCSIKGIQSKKDSELIEHVKKEIEFINKVENTEIRLAETKYLLKFYEPEEEVISRSGGKCIVALTDQWYIDYDNAEWKRRVKECIDGMVCTDDTRAILEEALEWIGKWGFSRSFGLGTRIPWDERYLIDSLSDSTIYMAMCTFKHFLYKDLEGKEEIFPSSKLSDDVWNYIFLNQSATGELRDFEEILSSCRESFNYFYPVDLRVSGKDLLKNHLIFFLFNHVALFEKKHWPRRIFTNGYLMLNSEKMSKSSGNFLTVDESLDKFGVSSTRMCLAVCGDTNEDANFVESNANAFTLKLYSYVKMIEELCAGKDFNPCILGLMRKYGEMGFADKFLLQTISMNVAHTIRAHEDMVYRDVVKYGFYEMIHAKEMYHILGGTNDEIVFLLYKSMTQLLYPIIPSLARHLIETYFHSSFSLPAPFLSDTSEVDAVSHLKNTLKRLVTQKRKRKCEAVEILVGVEYSKWKRRCMNIIDQIICECKILNINVSEEMKKSESHLSSKAINAIREVLKEFGVPEKKGILFSMDYLNHPENYSMKFNEYEVLKTYKRYIEDNTGLEVMVCVSPRADPGAPLFEFK</sequence>
<evidence type="ECO:0000256" key="8">
    <source>
        <dbReference type="ARBA" id="ARBA00030520"/>
    </source>
</evidence>
<evidence type="ECO:0000256" key="6">
    <source>
        <dbReference type="ARBA" id="ARBA00022917"/>
    </source>
</evidence>
<keyword evidence="3 10" id="KW-0436">Ligase</keyword>
<dbReference type="InterPro" id="IPR001412">
    <property type="entry name" value="aa-tRNA-synth_I_CS"/>
</dbReference>
<keyword evidence="4 10" id="KW-0547">Nucleotide-binding</keyword>
<reference evidence="12" key="1">
    <citation type="submission" date="2022-08" db="EMBL/GenBank/DDBJ databases">
        <title>Encephalitozoon hellem ATCC 50604 Complete Genome.</title>
        <authorList>
            <person name="Mascarenhas dos Santos A.C."/>
            <person name="Julian A.T."/>
            <person name="Pombert J.-F."/>
        </authorList>
    </citation>
    <scope>NUCLEOTIDE SEQUENCE</scope>
    <source>
        <strain evidence="12">ATCC 50604</strain>
    </source>
</reference>
<evidence type="ECO:0000256" key="4">
    <source>
        <dbReference type="ARBA" id="ARBA00022741"/>
    </source>
</evidence>
<comment type="similarity">
    <text evidence="1 10">Belongs to the class-I aminoacyl-tRNA synthetase family.</text>
</comment>
<organism evidence="12 13">
    <name type="scientific">Encephalitozoon hellem</name>
    <name type="common">Microsporidian parasite</name>
    <dbReference type="NCBI Taxonomy" id="27973"/>
    <lineage>
        <taxon>Eukaryota</taxon>
        <taxon>Fungi</taxon>
        <taxon>Fungi incertae sedis</taxon>
        <taxon>Microsporidia</taxon>
        <taxon>Unikaryonidae</taxon>
        <taxon>Encephalitozoon</taxon>
    </lineage>
</organism>
<evidence type="ECO:0000256" key="5">
    <source>
        <dbReference type="ARBA" id="ARBA00022840"/>
    </source>
</evidence>
<dbReference type="GO" id="GO:0005524">
    <property type="term" value="F:ATP binding"/>
    <property type="evidence" value="ECO:0007669"/>
    <property type="project" value="UniProtKB-KW"/>
</dbReference>